<dbReference type="InterPro" id="IPR011991">
    <property type="entry name" value="ArsR-like_HTH"/>
</dbReference>
<dbReference type="PROSITE" id="PS50987">
    <property type="entry name" value="HTH_ARSR_2"/>
    <property type="match status" value="1"/>
</dbReference>
<dbReference type="Gene3D" id="1.10.10.10">
    <property type="entry name" value="Winged helix-like DNA-binding domain superfamily/Winged helix DNA-binding domain"/>
    <property type="match status" value="1"/>
</dbReference>
<accession>A0A316G5X2</accession>
<dbReference type="SUPFAM" id="SSF46785">
    <property type="entry name" value="Winged helix' DNA-binding domain"/>
    <property type="match status" value="1"/>
</dbReference>
<dbReference type="Pfam" id="PF01022">
    <property type="entry name" value="HTH_5"/>
    <property type="match status" value="1"/>
</dbReference>
<dbReference type="CDD" id="cd00090">
    <property type="entry name" value="HTH_ARSR"/>
    <property type="match status" value="1"/>
</dbReference>
<feature type="domain" description="HTH arsR-type" evidence="5">
    <location>
        <begin position="95"/>
        <end position="191"/>
    </location>
</feature>
<dbReference type="InterPro" id="IPR036390">
    <property type="entry name" value="WH_DNA-bd_sf"/>
</dbReference>
<dbReference type="Proteomes" id="UP000245697">
    <property type="component" value="Unassembled WGS sequence"/>
</dbReference>
<dbReference type="GO" id="GO:0003677">
    <property type="term" value="F:DNA binding"/>
    <property type="evidence" value="ECO:0007669"/>
    <property type="project" value="UniProtKB-KW"/>
</dbReference>
<dbReference type="PRINTS" id="PR00778">
    <property type="entry name" value="HTHARSR"/>
</dbReference>
<evidence type="ECO:0000256" key="1">
    <source>
        <dbReference type="ARBA" id="ARBA00023015"/>
    </source>
</evidence>
<feature type="region of interest" description="Disordered" evidence="4">
    <location>
        <begin position="33"/>
        <end position="95"/>
    </location>
</feature>
<dbReference type="InterPro" id="IPR036388">
    <property type="entry name" value="WH-like_DNA-bd_sf"/>
</dbReference>
<keyword evidence="7" id="KW-1185">Reference proteome</keyword>
<gene>
    <name evidence="6" type="ORF">BC793_104504</name>
</gene>
<dbReference type="SMART" id="SM00418">
    <property type="entry name" value="HTH_ARSR"/>
    <property type="match status" value="1"/>
</dbReference>
<comment type="caution">
    <text evidence="6">The sequence shown here is derived from an EMBL/GenBank/DDBJ whole genome shotgun (WGS) entry which is preliminary data.</text>
</comment>
<keyword evidence="3" id="KW-0804">Transcription</keyword>
<dbReference type="InterPro" id="IPR051081">
    <property type="entry name" value="HTH_MetalResp_TranReg"/>
</dbReference>
<dbReference type="AlphaFoldDB" id="A0A316G5X2"/>
<evidence type="ECO:0000313" key="7">
    <source>
        <dbReference type="Proteomes" id="UP000245697"/>
    </source>
</evidence>
<dbReference type="PANTHER" id="PTHR33154:SF18">
    <property type="entry name" value="ARSENICAL RESISTANCE OPERON REPRESSOR"/>
    <property type="match status" value="1"/>
</dbReference>
<evidence type="ECO:0000256" key="3">
    <source>
        <dbReference type="ARBA" id="ARBA00023163"/>
    </source>
</evidence>
<dbReference type="GO" id="GO:0003700">
    <property type="term" value="F:DNA-binding transcription factor activity"/>
    <property type="evidence" value="ECO:0007669"/>
    <property type="project" value="InterPro"/>
</dbReference>
<dbReference type="NCBIfam" id="NF033788">
    <property type="entry name" value="HTH_metalloreg"/>
    <property type="match status" value="1"/>
</dbReference>
<evidence type="ECO:0000256" key="2">
    <source>
        <dbReference type="ARBA" id="ARBA00023125"/>
    </source>
</evidence>
<dbReference type="PANTHER" id="PTHR33154">
    <property type="entry name" value="TRANSCRIPTIONAL REGULATOR, ARSR FAMILY"/>
    <property type="match status" value="1"/>
</dbReference>
<organism evidence="6 7">
    <name type="scientific">Actinoplanes xinjiangensis</name>
    <dbReference type="NCBI Taxonomy" id="512350"/>
    <lineage>
        <taxon>Bacteria</taxon>
        <taxon>Bacillati</taxon>
        <taxon>Actinomycetota</taxon>
        <taxon>Actinomycetes</taxon>
        <taxon>Micromonosporales</taxon>
        <taxon>Micromonosporaceae</taxon>
        <taxon>Actinoplanes</taxon>
    </lineage>
</organism>
<dbReference type="PROSITE" id="PS00846">
    <property type="entry name" value="HTH_ARSR_1"/>
    <property type="match status" value="1"/>
</dbReference>
<reference evidence="6 7" key="1">
    <citation type="submission" date="2018-05" db="EMBL/GenBank/DDBJ databases">
        <title>Genomic Encyclopedia of Archaeal and Bacterial Type Strains, Phase II (KMG-II): from individual species to whole genera.</title>
        <authorList>
            <person name="Goeker M."/>
        </authorList>
    </citation>
    <scope>NUCLEOTIDE SEQUENCE [LARGE SCALE GENOMIC DNA]</scope>
    <source>
        <strain evidence="6 7">DSM 45184</strain>
    </source>
</reference>
<sequence>MPGRVTVGRLGVPVRVAFAPLVALFCHPGPMPSRSTSIEVRPGTAADAPSGGVPGQSAVALAPGLRSGPPTAHVHGPRPAAASGSDPVAIGHGPLDSDQAGDLAGTFKALGDPVRLRLLSMIVSAADGEICVCDLSEAFPLTGPTISHHLRILREAGLVQGARRGTWVYYRAVPGELTRLAGVLDAGRLTR</sequence>
<dbReference type="EMBL" id="QGGR01000004">
    <property type="protein sequence ID" value="PWK49827.1"/>
    <property type="molecule type" value="Genomic_DNA"/>
</dbReference>
<dbReference type="InterPro" id="IPR001845">
    <property type="entry name" value="HTH_ArsR_DNA-bd_dom"/>
</dbReference>
<protein>
    <submittedName>
        <fullName evidence="6">DNA-binding transcriptional ArsR family regulator</fullName>
    </submittedName>
</protein>
<dbReference type="InterPro" id="IPR018334">
    <property type="entry name" value="ArsR_HTH"/>
</dbReference>
<evidence type="ECO:0000256" key="4">
    <source>
        <dbReference type="SAM" id="MobiDB-lite"/>
    </source>
</evidence>
<keyword evidence="2 6" id="KW-0238">DNA-binding</keyword>
<keyword evidence="1" id="KW-0805">Transcription regulation</keyword>
<evidence type="ECO:0000313" key="6">
    <source>
        <dbReference type="EMBL" id="PWK49827.1"/>
    </source>
</evidence>
<evidence type="ECO:0000259" key="5">
    <source>
        <dbReference type="PROSITE" id="PS50987"/>
    </source>
</evidence>
<proteinExistence type="predicted"/>
<name>A0A316G5X2_9ACTN</name>